<accession>A0ABW1JDS8</accession>
<dbReference type="Pfam" id="PF17778">
    <property type="entry name" value="WHD_BLACT"/>
    <property type="match status" value="1"/>
</dbReference>
<dbReference type="SUPFAM" id="SSF56281">
    <property type="entry name" value="Metallo-hydrolase/oxidoreductase"/>
    <property type="match status" value="1"/>
</dbReference>
<dbReference type="CDD" id="cd16278">
    <property type="entry name" value="metallo-hydrolase-like_MBL-fold"/>
    <property type="match status" value="1"/>
</dbReference>
<dbReference type="InterPro" id="IPR041516">
    <property type="entry name" value="LACTB2_WH"/>
</dbReference>
<name>A0ABW1JDS8_9ACTN</name>
<comment type="caution">
    <text evidence="2">The sequence shown here is derived from an EMBL/GenBank/DDBJ whole genome shotgun (WGS) entry which is preliminary data.</text>
</comment>
<dbReference type="Gene3D" id="1.10.10.10">
    <property type="entry name" value="Winged helix-like DNA-binding domain superfamily/Winged helix DNA-binding domain"/>
    <property type="match status" value="1"/>
</dbReference>
<dbReference type="InterPro" id="IPR036866">
    <property type="entry name" value="RibonucZ/Hydroxyglut_hydro"/>
</dbReference>
<dbReference type="PANTHER" id="PTHR23131">
    <property type="entry name" value="ENDORIBONUCLEASE LACTB2"/>
    <property type="match status" value="1"/>
</dbReference>
<proteinExistence type="predicted"/>
<dbReference type="InterPro" id="IPR050662">
    <property type="entry name" value="Sec-metab_biosynth-thioest"/>
</dbReference>
<gene>
    <name evidence="2" type="ORF">ACFQDO_08030</name>
</gene>
<sequence>MTGLLGTPSGDWHGGAASPRALCVLAPNPSPMTLDGTNTWVLHEPGASTALVVDPGPDDEGHLQAVLTAVRSRGAQVAKVLLTHAHLDHSAGARRFAELSDAPVLALDPLQRSGSEGLGEGDVVHADDLDVQVVATPGHTSDSLSFLLPADSAVLTGDTVLGRGTTVVAHPDGRLEDYLESLQRLGSLADSGAVHTVLPGHGPVLADAGAVVRAYLAHRQSRLAQVSAALEAGDRTPREVVERVYADVDRALWPAAELSVRAQLEYLSGRS</sequence>
<dbReference type="Pfam" id="PF00753">
    <property type="entry name" value="Lactamase_B"/>
    <property type="match status" value="1"/>
</dbReference>
<dbReference type="InterPro" id="IPR001279">
    <property type="entry name" value="Metallo-B-lactamas"/>
</dbReference>
<evidence type="ECO:0000313" key="3">
    <source>
        <dbReference type="Proteomes" id="UP001596189"/>
    </source>
</evidence>
<reference evidence="3" key="1">
    <citation type="journal article" date="2019" name="Int. J. Syst. Evol. Microbiol.">
        <title>The Global Catalogue of Microorganisms (GCM) 10K type strain sequencing project: providing services to taxonomists for standard genome sequencing and annotation.</title>
        <authorList>
            <consortium name="The Broad Institute Genomics Platform"/>
            <consortium name="The Broad Institute Genome Sequencing Center for Infectious Disease"/>
            <person name="Wu L."/>
            <person name="Ma J."/>
        </authorList>
    </citation>
    <scope>NUCLEOTIDE SEQUENCE [LARGE SCALE GENOMIC DNA]</scope>
    <source>
        <strain evidence="3">KACC 14249</strain>
    </source>
</reference>
<dbReference type="Proteomes" id="UP001596189">
    <property type="component" value="Unassembled WGS sequence"/>
</dbReference>
<keyword evidence="3" id="KW-1185">Reference proteome</keyword>
<dbReference type="Gene3D" id="3.60.15.10">
    <property type="entry name" value="Ribonuclease Z/Hydroxyacylglutathione hydrolase-like"/>
    <property type="match status" value="1"/>
</dbReference>
<dbReference type="InterPro" id="IPR036388">
    <property type="entry name" value="WH-like_DNA-bd_sf"/>
</dbReference>
<dbReference type="EMBL" id="JBHSRD010000003">
    <property type="protein sequence ID" value="MFC6007077.1"/>
    <property type="molecule type" value="Genomic_DNA"/>
</dbReference>
<dbReference type="SMART" id="SM00849">
    <property type="entry name" value="Lactamase_B"/>
    <property type="match status" value="1"/>
</dbReference>
<dbReference type="PANTHER" id="PTHR23131:SF0">
    <property type="entry name" value="ENDORIBONUCLEASE LACTB2"/>
    <property type="match status" value="1"/>
</dbReference>
<feature type="domain" description="Metallo-beta-lactamase" evidence="1">
    <location>
        <begin position="36"/>
        <end position="201"/>
    </location>
</feature>
<evidence type="ECO:0000259" key="1">
    <source>
        <dbReference type="SMART" id="SM00849"/>
    </source>
</evidence>
<dbReference type="RefSeq" id="WP_345715884.1">
    <property type="nucleotide sequence ID" value="NZ_BAABFP010000004.1"/>
</dbReference>
<organism evidence="2 3">
    <name type="scientific">Angustibacter luteus</name>
    <dbReference type="NCBI Taxonomy" id="658456"/>
    <lineage>
        <taxon>Bacteria</taxon>
        <taxon>Bacillati</taxon>
        <taxon>Actinomycetota</taxon>
        <taxon>Actinomycetes</taxon>
        <taxon>Kineosporiales</taxon>
        <taxon>Kineosporiaceae</taxon>
    </lineage>
</organism>
<evidence type="ECO:0000313" key="2">
    <source>
        <dbReference type="EMBL" id="MFC6007077.1"/>
    </source>
</evidence>
<protein>
    <submittedName>
        <fullName evidence="2">MBL fold metallo-hydrolase</fullName>
    </submittedName>
</protein>